<keyword evidence="6 10" id="KW-1133">Transmembrane helix</keyword>
<evidence type="ECO:0000256" key="3">
    <source>
        <dbReference type="ARBA" id="ARBA00022606"/>
    </source>
</evidence>
<dbReference type="GO" id="GO:0005886">
    <property type="term" value="C:plasma membrane"/>
    <property type="evidence" value="ECO:0007669"/>
    <property type="project" value="UniProtKB-SubCell"/>
</dbReference>
<evidence type="ECO:0000313" key="13">
    <source>
        <dbReference type="EMBL" id="KAF0295117.1"/>
    </source>
</evidence>
<protein>
    <recommendedName>
        <fullName evidence="10">Odorant receptor</fullName>
    </recommendedName>
</protein>
<dbReference type="PANTHER" id="PTHR21137">
    <property type="entry name" value="ODORANT RECEPTOR"/>
    <property type="match status" value="1"/>
</dbReference>
<dbReference type="Pfam" id="PF08395">
    <property type="entry name" value="7tm_7"/>
    <property type="match status" value="1"/>
</dbReference>
<evidence type="ECO:0000256" key="10">
    <source>
        <dbReference type="RuleBase" id="RU351113"/>
    </source>
</evidence>
<evidence type="ECO:0000256" key="1">
    <source>
        <dbReference type="ARBA" id="ARBA00004651"/>
    </source>
</evidence>
<proteinExistence type="inferred from homology"/>
<feature type="transmembrane region" description="Helical" evidence="10">
    <location>
        <begin position="122"/>
        <end position="143"/>
    </location>
</feature>
<evidence type="ECO:0000256" key="5">
    <source>
        <dbReference type="ARBA" id="ARBA00022725"/>
    </source>
</evidence>
<keyword evidence="8 10" id="KW-0675">Receptor</keyword>
<dbReference type="GO" id="GO:0004984">
    <property type="term" value="F:olfactory receptor activity"/>
    <property type="evidence" value="ECO:0007669"/>
    <property type="project" value="InterPro"/>
</dbReference>
<feature type="signal peptide" evidence="12">
    <location>
        <begin position="1"/>
        <end position="22"/>
    </location>
</feature>
<keyword evidence="9 10" id="KW-0807">Transducer</keyword>
<keyword evidence="12" id="KW-0732">Signal</keyword>
<feature type="transmembrane region" description="Helical" evidence="10">
    <location>
        <begin position="357"/>
        <end position="375"/>
    </location>
</feature>
<keyword evidence="2" id="KW-1003">Cell membrane</keyword>
<dbReference type="InterPro" id="IPR013604">
    <property type="entry name" value="7TM_chemorcpt"/>
</dbReference>
<keyword evidence="3 10" id="KW-0716">Sensory transduction</keyword>
<evidence type="ECO:0000256" key="2">
    <source>
        <dbReference type="ARBA" id="ARBA00022475"/>
    </source>
</evidence>
<keyword evidence="5 10" id="KW-0552">Olfaction</keyword>
<feature type="transmembrane region" description="Helical" evidence="10">
    <location>
        <begin position="64"/>
        <end position="86"/>
    </location>
</feature>
<dbReference type="PANTHER" id="PTHR21137:SF35">
    <property type="entry name" value="ODORANT RECEPTOR 19A-RELATED"/>
    <property type="match status" value="1"/>
</dbReference>
<dbReference type="Proteomes" id="UP000440578">
    <property type="component" value="Unassembled WGS sequence"/>
</dbReference>
<reference evidence="13 14" key="1">
    <citation type="submission" date="2019-07" db="EMBL/GenBank/DDBJ databases">
        <title>Draft genome assembly of a fouling barnacle, Amphibalanus amphitrite (Darwin, 1854): The first reference genome for Thecostraca.</title>
        <authorList>
            <person name="Kim W."/>
        </authorList>
    </citation>
    <scope>NUCLEOTIDE SEQUENCE [LARGE SCALE GENOMIC DNA]</scope>
    <source>
        <strain evidence="13">SNU_AA5</strain>
        <tissue evidence="13">Soma without cirri and trophi</tissue>
    </source>
</reference>
<feature type="transmembrane region" description="Helical" evidence="10">
    <location>
        <begin position="164"/>
        <end position="184"/>
    </location>
</feature>
<feature type="chain" id="PRO_5025566186" description="Odorant receptor" evidence="12">
    <location>
        <begin position="23"/>
        <end position="483"/>
    </location>
</feature>
<dbReference type="GO" id="GO:0007165">
    <property type="term" value="P:signal transduction"/>
    <property type="evidence" value="ECO:0007669"/>
    <property type="project" value="UniProtKB-KW"/>
</dbReference>
<keyword evidence="4 10" id="KW-0812">Transmembrane</keyword>
<evidence type="ECO:0000256" key="9">
    <source>
        <dbReference type="ARBA" id="ARBA00023224"/>
    </source>
</evidence>
<keyword evidence="14" id="KW-1185">Reference proteome</keyword>
<dbReference type="GO" id="GO:0050909">
    <property type="term" value="P:sensory perception of taste"/>
    <property type="evidence" value="ECO:0007669"/>
    <property type="project" value="InterPro"/>
</dbReference>
<name>A0A6A4VFB6_AMPAM</name>
<comment type="caution">
    <text evidence="10">Lacks conserved residue(s) required for the propagation of feature annotation.</text>
</comment>
<comment type="similarity">
    <text evidence="10">Belongs to the insect chemoreceptor superfamily. Heteromeric odorant receptor channel (TC 1.A.69) family.</text>
</comment>
<comment type="subcellular location">
    <subcellularLocation>
        <location evidence="1 10">Cell membrane</location>
        <topology evidence="1 10">Multi-pass membrane protein</topology>
    </subcellularLocation>
</comment>
<dbReference type="InterPro" id="IPR004117">
    <property type="entry name" value="7tm6_olfct_rcpt"/>
</dbReference>
<keyword evidence="7 10" id="KW-0472">Membrane</keyword>
<dbReference type="EMBL" id="VIIS01001636">
    <property type="protein sequence ID" value="KAF0295117.1"/>
    <property type="molecule type" value="Genomic_DNA"/>
</dbReference>
<feature type="region of interest" description="Disordered" evidence="11">
    <location>
        <begin position="283"/>
        <end position="311"/>
    </location>
</feature>
<feature type="transmembrane region" description="Helical" evidence="10">
    <location>
        <begin position="464"/>
        <end position="482"/>
    </location>
</feature>
<evidence type="ECO:0000256" key="8">
    <source>
        <dbReference type="ARBA" id="ARBA00023170"/>
    </source>
</evidence>
<evidence type="ECO:0000313" key="14">
    <source>
        <dbReference type="Proteomes" id="UP000440578"/>
    </source>
</evidence>
<comment type="caution">
    <text evidence="13">The sequence shown here is derived from an EMBL/GenBank/DDBJ whole genome shotgun (WGS) entry which is preliminary data.</text>
</comment>
<dbReference type="AlphaFoldDB" id="A0A6A4VFB6"/>
<evidence type="ECO:0000256" key="11">
    <source>
        <dbReference type="SAM" id="MobiDB-lite"/>
    </source>
</evidence>
<dbReference type="GO" id="GO:0005549">
    <property type="term" value="F:odorant binding"/>
    <property type="evidence" value="ECO:0007669"/>
    <property type="project" value="InterPro"/>
</dbReference>
<evidence type="ECO:0000256" key="12">
    <source>
        <dbReference type="SAM" id="SignalP"/>
    </source>
</evidence>
<gene>
    <name evidence="13" type="ORF">FJT64_007249</name>
</gene>
<evidence type="ECO:0000256" key="4">
    <source>
        <dbReference type="ARBA" id="ARBA00022692"/>
    </source>
</evidence>
<feature type="transmembrane region" description="Helical" evidence="10">
    <location>
        <begin position="382"/>
        <end position="402"/>
    </location>
</feature>
<evidence type="ECO:0000256" key="6">
    <source>
        <dbReference type="ARBA" id="ARBA00022989"/>
    </source>
</evidence>
<evidence type="ECO:0000256" key="7">
    <source>
        <dbReference type="ARBA" id="ARBA00023136"/>
    </source>
</evidence>
<organism evidence="13 14">
    <name type="scientific">Amphibalanus amphitrite</name>
    <name type="common">Striped barnacle</name>
    <name type="synonym">Balanus amphitrite</name>
    <dbReference type="NCBI Taxonomy" id="1232801"/>
    <lineage>
        <taxon>Eukaryota</taxon>
        <taxon>Metazoa</taxon>
        <taxon>Ecdysozoa</taxon>
        <taxon>Arthropoda</taxon>
        <taxon>Crustacea</taxon>
        <taxon>Multicrustacea</taxon>
        <taxon>Cirripedia</taxon>
        <taxon>Thoracica</taxon>
        <taxon>Thoracicalcarea</taxon>
        <taxon>Balanomorpha</taxon>
        <taxon>Balanoidea</taxon>
        <taxon>Balanidae</taxon>
        <taxon>Amphibalaninae</taxon>
        <taxon>Amphibalanus</taxon>
    </lineage>
</organism>
<sequence>MWHHSRLLRAVLLLSSLLSLAGLHVSGPTSPDGWRAARLVPLTFTALSALGNLAYVATSGSSRAALAAMPFGVLALHATLVLVHLFRRRRQLHAILDRAVSVQRATAFCREHGDFSWFQWRLGILCFITVSTITLWLAAFLLAAELKPPYYLYPMLLPETLRGLDFYWVILGLQMAASVMSFTIQSTFDVLQMGLADAVSVAQIRLTRYVSRLVASTTPASGDLFGDFPAWSLDKAPANGGKDAELAVPAVAAEVRASVTPFRPRKVGAAEAHWSPAVSRDFTKPGVKTLSQKPHSAAPAAPDNQQTTGGTHCRHTCPTLPAPDGDLHEGLRLLAGAYRSVRELATESAELCSLPTLTQHASVTLVLLIGVYVAIDGSKVNTALVFGSFVLFLLLNTLRLMAVSVTGSRLIDSGEALSAALVATSWPRPLPAQLQFEVIMLVEGTRKPIMFDGYGIFVPQKETLLSLLSFILTYFVIMIQIGL</sequence>
<accession>A0A6A4VFB6</accession>